<feature type="region of interest" description="Disordered" evidence="1">
    <location>
        <begin position="38"/>
        <end position="78"/>
    </location>
</feature>
<comment type="caution">
    <text evidence="2">The sequence shown here is derived from an EMBL/GenBank/DDBJ whole genome shotgun (WGS) entry which is preliminary data.</text>
</comment>
<feature type="compositionally biased region" description="Polar residues" evidence="1">
    <location>
        <begin position="63"/>
        <end position="78"/>
    </location>
</feature>
<keyword evidence="3" id="KW-1185">Reference proteome</keyword>
<evidence type="ECO:0008006" key="4">
    <source>
        <dbReference type="Google" id="ProtNLM"/>
    </source>
</evidence>
<evidence type="ECO:0000313" key="3">
    <source>
        <dbReference type="Proteomes" id="UP001634394"/>
    </source>
</evidence>
<evidence type="ECO:0000313" key="2">
    <source>
        <dbReference type="EMBL" id="KAL3868379.1"/>
    </source>
</evidence>
<sequence>MCDMNHKCNLTTNLVLDEDPAEQGIESPVSDIEMLSWELPTKHTDQPTLYPETQGHDTDPGPLNQTTEMCQSDRSQKK</sequence>
<evidence type="ECO:0000256" key="1">
    <source>
        <dbReference type="SAM" id="MobiDB-lite"/>
    </source>
</evidence>
<reference evidence="2 3" key="1">
    <citation type="submission" date="2024-11" db="EMBL/GenBank/DDBJ databases">
        <title>Chromosome-level genome assembly of the freshwater bivalve Anodonta woodiana.</title>
        <authorList>
            <person name="Chen X."/>
        </authorList>
    </citation>
    <scope>NUCLEOTIDE SEQUENCE [LARGE SCALE GENOMIC DNA]</scope>
    <source>
        <strain evidence="2">MN2024</strain>
        <tissue evidence="2">Gills</tissue>
    </source>
</reference>
<dbReference type="AlphaFoldDB" id="A0ABD3W3F5"/>
<feature type="non-terminal residue" evidence="2">
    <location>
        <position position="78"/>
    </location>
</feature>
<organism evidence="2 3">
    <name type="scientific">Sinanodonta woodiana</name>
    <name type="common">Chinese pond mussel</name>
    <name type="synonym">Anodonta woodiana</name>
    <dbReference type="NCBI Taxonomy" id="1069815"/>
    <lineage>
        <taxon>Eukaryota</taxon>
        <taxon>Metazoa</taxon>
        <taxon>Spiralia</taxon>
        <taxon>Lophotrochozoa</taxon>
        <taxon>Mollusca</taxon>
        <taxon>Bivalvia</taxon>
        <taxon>Autobranchia</taxon>
        <taxon>Heteroconchia</taxon>
        <taxon>Palaeoheterodonta</taxon>
        <taxon>Unionida</taxon>
        <taxon>Unionoidea</taxon>
        <taxon>Unionidae</taxon>
        <taxon>Unioninae</taxon>
        <taxon>Sinanodonta</taxon>
    </lineage>
</organism>
<proteinExistence type="predicted"/>
<name>A0ABD3W3F5_SINWO</name>
<dbReference type="EMBL" id="JBJQND010000008">
    <property type="protein sequence ID" value="KAL3868379.1"/>
    <property type="molecule type" value="Genomic_DNA"/>
</dbReference>
<protein>
    <recommendedName>
        <fullName evidence="4">Prolactin receptor</fullName>
    </recommendedName>
</protein>
<gene>
    <name evidence="2" type="ORF">ACJMK2_041191</name>
</gene>
<dbReference type="Proteomes" id="UP001634394">
    <property type="component" value="Unassembled WGS sequence"/>
</dbReference>
<accession>A0ABD3W3F5</accession>